<sequence>MYNCNQCGTEIITQLQDRYREYCPKCEMPRPSSLLYYNLYELLEYMEVNEYLSKESMLHNFLKWEFELTEGRIFKLHLDVDRYDQIGDENFTKQLETYMKGIRLKLNVKYEDDYIWVKVN</sequence>
<proteinExistence type="predicted"/>
<protein>
    <recommendedName>
        <fullName evidence="3">Viral late gene transcription factor 3 zinc ribbon domain-containing protein</fullName>
    </recommendedName>
</protein>
<accession>A0A1J9UV32</accession>
<name>A0A1J9UV32_9BACI</name>
<evidence type="ECO:0000313" key="2">
    <source>
        <dbReference type="Proteomes" id="UP000181873"/>
    </source>
</evidence>
<dbReference type="AlphaFoldDB" id="A0A1J9UV32"/>
<organism evidence="1 2">
    <name type="scientific">Bacillus albus</name>
    <dbReference type="NCBI Taxonomy" id="2026189"/>
    <lineage>
        <taxon>Bacteria</taxon>
        <taxon>Bacillati</taxon>
        <taxon>Bacillota</taxon>
        <taxon>Bacilli</taxon>
        <taxon>Bacillales</taxon>
        <taxon>Bacillaceae</taxon>
        <taxon>Bacillus</taxon>
        <taxon>Bacillus cereus group</taxon>
    </lineage>
</organism>
<gene>
    <name evidence="1" type="ORF">BAU25_28000</name>
</gene>
<evidence type="ECO:0000313" key="1">
    <source>
        <dbReference type="EMBL" id="OJD67853.1"/>
    </source>
</evidence>
<evidence type="ECO:0008006" key="3">
    <source>
        <dbReference type="Google" id="ProtNLM"/>
    </source>
</evidence>
<dbReference type="RefSeq" id="WP_048530047.1">
    <property type="nucleotide sequence ID" value="NZ_CBCSIO010000041.1"/>
</dbReference>
<dbReference type="EMBL" id="MAOE01000042">
    <property type="protein sequence ID" value="OJD67853.1"/>
    <property type="molecule type" value="Genomic_DNA"/>
</dbReference>
<reference evidence="1 2" key="1">
    <citation type="submission" date="2016-06" db="EMBL/GenBank/DDBJ databases">
        <title>First insights into the genetic diversity and population structure of in the Bacillus cereus group bacteria from diverse marine environments.</title>
        <authorList>
            <person name="Liu Y."/>
            <person name="Lai Q."/>
            <person name="Shao Z."/>
        </authorList>
    </citation>
    <scope>NUCLEOTIDE SEQUENCE [LARGE SCALE GENOMIC DNA]</scope>
    <source>
        <strain evidence="1 2">N35-10-2</strain>
    </source>
</reference>
<comment type="caution">
    <text evidence="1">The sequence shown here is derived from an EMBL/GenBank/DDBJ whole genome shotgun (WGS) entry which is preliminary data.</text>
</comment>
<dbReference type="Proteomes" id="UP000181873">
    <property type="component" value="Unassembled WGS sequence"/>
</dbReference>